<comment type="caution">
    <text evidence="2">The sequence shown here is derived from an EMBL/GenBank/DDBJ whole genome shotgun (WGS) entry which is preliminary data.</text>
</comment>
<sequence length="65" mass="7067">MVTRFNKNRFPLDVSVSQVNAAPPPPPPRRPPAAAVNQGKKETWPALPDDAKPPIPTSIVMGPWD</sequence>
<keyword evidence="3" id="KW-1185">Reference proteome</keyword>
<evidence type="ECO:0000313" key="2">
    <source>
        <dbReference type="EMBL" id="KAG7313628.1"/>
    </source>
</evidence>
<protein>
    <submittedName>
        <fullName evidence="2">Uncharacterized protein</fullName>
    </submittedName>
</protein>
<evidence type="ECO:0000313" key="3">
    <source>
        <dbReference type="Proteomes" id="UP000823941"/>
    </source>
</evidence>
<feature type="region of interest" description="Disordered" evidence="1">
    <location>
        <begin position="1"/>
        <end position="65"/>
    </location>
</feature>
<dbReference type="EMBL" id="JAHIBW010000001">
    <property type="protein sequence ID" value="KAG7313628.1"/>
    <property type="molecule type" value="Genomic_DNA"/>
</dbReference>
<name>A0ABQ7R8L9_PLUXY</name>
<proteinExistence type="predicted"/>
<feature type="compositionally biased region" description="Pro residues" evidence="1">
    <location>
        <begin position="22"/>
        <end position="31"/>
    </location>
</feature>
<gene>
    <name evidence="2" type="ORF">JYU34_000787</name>
</gene>
<evidence type="ECO:0000256" key="1">
    <source>
        <dbReference type="SAM" id="MobiDB-lite"/>
    </source>
</evidence>
<reference evidence="2 3" key="1">
    <citation type="submission" date="2021-06" db="EMBL/GenBank/DDBJ databases">
        <title>A haploid diamondback moth (Plutella xylostella L.) genome assembly resolves 31 chromosomes and identifies a diamide resistance mutation.</title>
        <authorList>
            <person name="Ward C.M."/>
            <person name="Perry K.D."/>
            <person name="Baker G."/>
            <person name="Powis K."/>
            <person name="Heckel D.G."/>
            <person name="Baxter S.W."/>
        </authorList>
    </citation>
    <scope>NUCLEOTIDE SEQUENCE [LARGE SCALE GENOMIC DNA]</scope>
    <source>
        <strain evidence="2 3">LV</strain>
        <tissue evidence="2">Single pupa</tissue>
    </source>
</reference>
<accession>A0ABQ7R8L9</accession>
<dbReference type="Proteomes" id="UP000823941">
    <property type="component" value="Chromosome 1"/>
</dbReference>
<organism evidence="2 3">
    <name type="scientific">Plutella xylostella</name>
    <name type="common">Diamondback moth</name>
    <name type="synonym">Plutella maculipennis</name>
    <dbReference type="NCBI Taxonomy" id="51655"/>
    <lineage>
        <taxon>Eukaryota</taxon>
        <taxon>Metazoa</taxon>
        <taxon>Ecdysozoa</taxon>
        <taxon>Arthropoda</taxon>
        <taxon>Hexapoda</taxon>
        <taxon>Insecta</taxon>
        <taxon>Pterygota</taxon>
        <taxon>Neoptera</taxon>
        <taxon>Endopterygota</taxon>
        <taxon>Lepidoptera</taxon>
        <taxon>Glossata</taxon>
        <taxon>Ditrysia</taxon>
        <taxon>Yponomeutoidea</taxon>
        <taxon>Plutellidae</taxon>
        <taxon>Plutella</taxon>
    </lineage>
</organism>